<feature type="region of interest" description="Disordered" evidence="3">
    <location>
        <begin position="188"/>
        <end position="218"/>
    </location>
</feature>
<comment type="similarity">
    <text evidence="1">Belongs to the RMD1/sif2 family.</text>
</comment>
<dbReference type="Proteomes" id="UP000591131">
    <property type="component" value="Unassembled WGS sequence"/>
</dbReference>
<evidence type="ECO:0000256" key="3">
    <source>
        <dbReference type="SAM" id="MobiDB-lite"/>
    </source>
</evidence>
<keyword evidence="4" id="KW-0812">Transmembrane</keyword>
<name>A0A7J6MHL2_PERCH</name>
<evidence type="ECO:0000259" key="5">
    <source>
        <dbReference type="Pfam" id="PF02582"/>
    </source>
</evidence>
<dbReference type="OrthoDB" id="18302at2759"/>
<proteinExistence type="inferred from homology"/>
<evidence type="ECO:0000256" key="2">
    <source>
        <dbReference type="SAM" id="Coils"/>
    </source>
</evidence>
<keyword evidence="7" id="KW-1185">Reference proteome</keyword>
<feature type="region of interest" description="Disordered" evidence="3">
    <location>
        <begin position="1"/>
        <end position="50"/>
    </location>
</feature>
<dbReference type="AlphaFoldDB" id="A0A7J6MHL2"/>
<dbReference type="InterPro" id="IPR051624">
    <property type="entry name" value="RMD1/Sad1-interacting"/>
</dbReference>
<dbReference type="GO" id="GO:0005739">
    <property type="term" value="C:mitochondrion"/>
    <property type="evidence" value="ECO:0007669"/>
    <property type="project" value="UniProtKB-ARBA"/>
</dbReference>
<feature type="transmembrane region" description="Helical" evidence="4">
    <location>
        <begin position="366"/>
        <end position="387"/>
    </location>
</feature>
<feature type="compositionally biased region" description="Basic residues" evidence="3">
    <location>
        <begin position="16"/>
        <end position="27"/>
    </location>
</feature>
<keyword evidence="2" id="KW-0175">Coiled coil</keyword>
<dbReference type="InterPro" id="IPR003734">
    <property type="entry name" value="DUF155"/>
</dbReference>
<feature type="domain" description="DUF155" evidence="5">
    <location>
        <begin position="146"/>
        <end position="338"/>
    </location>
</feature>
<feature type="coiled-coil region" evidence="2">
    <location>
        <begin position="327"/>
        <end position="354"/>
    </location>
</feature>
<gene>
    <name evidence="6" type="ORF">FOL47_001692</name>
</gene>
<dbReference type="PANTHER" id="PTHR16255">
    <property type="entry name" value="REQUIRED FOR MEIOTIC NUCLEAR DIVISION PROTEIN 1 HOMOLOG"/>
    <property type="match status" value="1"/>
</dbReference>
<evidence type="ECO:0000313" key="7">
    <source>
        <dbReference type="Proteomes" id="UP000591131"/>
    </source>
</evidence>
<dbReference type="Pfam" id="PF02582">
    <property type="entry name" value="DUF155"/>
    <property type="match status" value="1"/>
</dbReference>
<protein>
    <recommendedName>
        <fullName evidence="5">DUF155 domain-containing protein</fullName>
    </recommendedName>
</protein>
<dbReference type="EMBL" id="JAAPAO010000141">
    <property type="protein sequence ID" value="KAF4671102.1"/>
    <property type="molecule type" value="Genomic_DNA"/>
</dbReference>
<comment type="caution">
    <text evidence="6">The sequence shown here is derived from an EMBL/GenBank/DDBJ whole genome shotgun (WGS) entry which is preliminary data.</text>
</comment>
<sequence>MTTPSSRSVIEDLHRSRGRSFNRHRNTERRPSANRGEFRSGPADVLPHDGERMMELPAYRRRRAGGRNVYLYPQPEAYGRVAAACIGEFIDLEEIKTGWNIVKNGDRDSYKGPAAGLVGGDLISDAVSIEKKVLYLTVCANNLDCYLFSFGCVVVWGASDNQVGTILDLVKPLVRKPLAHPEQDFMRYTTEPPASEDNNSDTPGAAAAAGHHPSRRPIAHDNIRLSASGGWSSLMERLAHSYSLAQSVRVDSFETMLDGAIERTTDVPERMTRTGTVGIKKKEVARRMGNLFVQRCDLNVYSDILGTPDVFWDFDEYETVYDKSRRYMDINRRVEILNQRMEVLNDMYTMIQEELHVAHGNKLEIWVIWLVAVDAIVIGLELFLTYWREF</sequence>
<evidence type="ECO:0000256" key="1">
    <source>
        <dbReference type="ARBA" id="ARBA00008306"/>
    </source>
</evidence>
<keyword evidence="4" id="KW-1133">Transmembrane helix</keyword>
<organism evidence="6 7">
    <name type="scientific">Perkinsus chesapeaki</name>
    <name type="common">Clam parasite</name>
    <name type="synonym">Perkinsus andrewsi</name>
    <dbReference type="NCBI Taxonomy" id="330153"/>
    <lineage>
        <taxon>Eukaryota</taxon>
        <taxon>Sar</taxon>
        <taxon>Alveolata</taxon>
        <taxon>Perkinsozoa</taxon>
        <taxon>Perkinsea</taxon>
        <taxon>Perkinsida</taxon>
        <taxon>Perkinsidae</taxon>
        <taxon>Perkinsus</taxon>
    </lineage>
</organism>
<reference evidence="6 7" key="1">
    <citation type="submission" date="2020-04" db="EMBL/GenBank/DDBJ databases">
        <title>Perkinsus chesapeaki whole genome sequence.</title>
        <authorList>
            <person name="Bogema D.R."/>
        </authorList>
    </citation>
    <scope>NUCLEOTIDE SEQUENCE [LARGE SCALE GENOMIC DNA]</scope>
    <source>
        <strain evidence="6">ATCC PRA-425</strain>
    </source>
</reference>
<dbReference type="PANTHER" id="PTHR16255:SF1">
    <property type="entry name" value="REQUIRED FOR MEIOTIC NUCLEAR DIVISION PROTEIN 1 HOMOLOG"/>
    <property type="match status" value="1"/>
</dbReference>
<evidence type="ECO:0000313" key="6">
    <source>
        <dbReference type="EMBL" id="KAF4671102.1"/>
    </source>
</evidence>
<evidence type="ECO:0000256" key="4">
    <source>
        <dbReference type="SAM" id="Phobius"/>
    </source>
</evidence>
<keyword evidence="4" id="KW-0472">Membrane</keyword>
<accession>A0A7J6MHL2</accession>